<sequence>MIHPSIRRETASLTAFMNALWREWPHAAMIGSNAHDLAGPAGALRLPLTRPGGALIVPLCHYSPAGRHRFTGELHFISFNDEAFELDFAQAVALLAGEPTLAPGTSDNARRLFLRRVLDSANTLLAAETSRQQDMQALAWPAADYLAAEQGLIYGHAVHPTPKSRDEFTPEDLRRYSPEMAGSTPLAWMALKGAALWHTDVGMATAQDQLNALIASDPALAPMAQAYPRADGWSLLPVHPWQAHVIRQTQAYRYWHQQGDLIDLGEAGASWFPTSSLRAMYAAHAPAQLKFSLSVRLTNSRRVLQPTEVARGRLIHGAFASRLGRQLQERCPTLGILHETAALALATPAGEPLAESFVIFRDNPFPAGTTAYVMATFCQDGVAGAPSMVARLIQDLAHASGEPLATVAAAWFDRFLEVALKPFLIAQADYGFLFSAHQQNTVLALEGGWPAGMWFRDCQGTTFRAETIAALAGEVPGIQAASELAFDEPMTNQLFGYYLIVNNVLNLVATLGGDGIASEAELSRQLHAFLQGLRREPLRYPHFIDFLLNSPEIMGKGNFMICFGDINETTQPEGSFRSYVPIHNPICSAGLA</sequence>
<comment type="caution">
    <text evidence="4">The sequence shown here is derived from an EMBL/GenBank/DDBJ whole genome shotgun (WGS) entry which is preliminary data.</text>
</comment>
<accession>A0ABQ5YCL3</accession>
<reference evidence="5" key="1">
    <citation type="journal article" date="2019" name="Int. J. Syst. Evol. Microbiol.">
        <title>The Global Catalogue of Microorganisms (GCM) 10K type strain sequencing project: providing services to taxonomists for standard genome sequencing and annotation.</title>
        <authorList>
            <consortium name="The Broad Institute Genomics Platform"/>
            <consortium name="The Broad Institute Genome Sequencing Center for Infectious Disease"/>
            <person name="Wu L."/>
            <person name="Ma J."/>
        </authorList>
    </citation>
    <scope>NUCLEOTIDE SEQUENCE [LARGE SCALE GENOMIC DNA]</scope>
    <source>
        <strain evidence="5">NBRC 110044</strain>
    </source>
</reference>
<proteinExistence type="inferred from homology"/>
<dbReference type="EMBL" id="BSOG01000001">
    <property type="protein sequence ID" value="GLR12223.1"/>
    <property type="molecule type" value="Genomic_DNA"/>
</dbReference>
<dbReference type="Proteomes" id="UP001156706">
    <property type="component" value="Unassembled WGS sequence"/>
</dbReference>
<evidence type="ECO:0000313" key="5">
    <source>
        <dbReference type="Proteomes" id="UP001156706"/>
    </source>
</evidence>
<feature type="domain" description="Aerobactin siderophore biosynthesis IucA/IucC-like C-terminal" evidence="3">
    <location>
        <begin position="410"/>
        <end position="568"/>
    </location>
</feature>
<dbReference type="Pfam" id="PF04183">
    <property type="entry name" value="IucA_IucC"/>
    <property type="match status" value="1"/>
</dbReference>
<dbReference type="Gene3D" id="1.10.510.40">
    <property type="match status" value="1"/>
</dbReference>
<protein>
    <submittedName>
        <fullName evidence="4">Aerobactin siderophore biosynthesis protein IucA</fullName>
    </submittedName>
</protein>
<organism evidence="4 5">
    <name type="scientific">Chitinimonas prasina</name>
    <dbReference type="NCBI Taxonomy" id="1434937"/>
    <lineage>
        <taxon>Bacteria</taxon>
        <taxon>Pseudomonadati</taxon>
        <taxon>Pseudomonadota</taxon>
        <taxon>Betaproteobacteria</taxon>
        <taxon>Neisseriales</taxon>
        <taxon>Chitinibacteraceae</taxon>
        <taxon>Chitinimonas</taxon>
    </lineage>
</organism>
<evidence type="ECO:0000259" key="3">
    <source>
        <dbReference type="Pfam" id="PF06276"/>
    </source>
</evidence>
<evidence type="ECO:0000256" key="1">
    <source>
        <dbReference type="ARBA" id="ARBA00007832"/>
    </source>
</evidence>
<name>A0ABQ5YCL3_9NEIS</name>
<gene>
    <name evidence="4" type="primary">iucA</name>
    <name evidence="4" type="ORF">GCM10007907_10130</name>
</gene>
<evidence type="ECO:0000313" key="4">
    <source>
        <dbReference type="EMBL" id="GLR12223.1"/>
    </source>
</evidence>
<dbReference type="PANTHER" id="PTHR34384">
    <property type="entry name" value="L-2,3-DIAMINOPROPANOATE--CITRATE LIGASE"/>
    <property type="match status" value="1"/>
</dbReference>
<feature type="domain" description="Aerobactin siderophore biosynthesis IucA/IucC N-terminal" evidence="2">
    <location>
        <begin position="144"/>
        <end position="379"/>
    </location>
</feature>
<dbReference type="Gene3D" id="6.10.250.3370">
    <property type="match status" value="1"/>
</dbReference>
<dbReference type="PANTHER" id="PTHR34384:SF5">
    <property type="entry name" value="L-2,3-DIAMINOPROPANOATE--CITRATE LIGASE"/>
    <property type="match status" value="1"/>
</dbReference>
<dbReference type="Pfam" id="PF06276">
    <property type="entry name" value="FhuF"/>
    <property type="match status" value="1"/>
</dbReference>
<evidence type="ECO:0000259" key="2">
    <source>
        <dbReference type="Pfam" id="PF04183"/>
    </source>
</evidence>
<dbReference type="RefSeq" id="WP_284195354.1">
    <property type="nucleotide sequence ID" value="NZ_BSOG01000001.1"/>
</dbReference>
<keyword evidence="5" id="KW-1185">Reference proteome</keyword>
<dbReference type="InterPro" id="IPR007310">
    <property type="entry name" value="Aerobactin_biosyn_IucA/IucC_N"/>
</dbReference>
<dbReference type="InterPro" id="IPR037455">
    <property type="entry name" value="LucA/IucC-like"/>
</dbReference>
<dbReference type="InterPro" id="IPR022770">
    <property type="entry name" value="IucA/IucC-like_C"/>
</dbReference>
<comment type="similarity">
    <text evidence="1">Belongs to the IucA/IucC family.</text>
</comment>